<evidence type="ECO:0000259" key="3">
    <source>
        <dbReference type="Pfam" id="PF07727"/>
    </source>
</evidence>
<evidence type="ECO:0000256" key="2">
    <source>
        <dbReference type="ARBA" id="ARBA00022801"/>
    </source>
</evidence>
<sequence>MVQSMINLTTLSFSFWDYALETATRILNMVPTKKVDKTPYELWYRRVPNLSYLNILGCEALVKKDTLDKLQQRSVKCIFIGYPKEMIELEEIQDEDTSPSKNTSEIPMDVKGFESPQEEVVPVCRSTRTHQAPDRLCLNVEVEEYSYGILMNLLTIKLHYYIWNMIKKTNMGGIVHTYKARLVSKGYAQTYGVDFEETFSPVADIRAIRILIAIAAFYDYEIWKMDVKTAFLNGYLNEDMYMVQHEVFVDPNHLRKKAEFILEIKIYRDRSKILIGLSQKSYMDKILKRFRMDTSKRGYVLVQERLDLNKTQGASTHEEVKRMLNVPNASAVGYIMYALRNNEDMFLVYGENPKAELRVDCYCNAGFKTDRDDIKSQTGYVSVLNRGVVDWKSSKQSTTVTAWYYTNINEPIKMFCDNSAALLIANEPKVQRGARHYHRRYQYVRECIELGKINLLKVHTYDNLANLFTKALPKGKLTQHSRIMGLRLANSFM</sequence>
<dbReference type="GO" id="GO:0016787">
    <property type="term" value="F:hydrolase activity"/>
    <property type="evidence" value="ECO:0007669"/>
    <property type="project" value="UniProtKB-KW"/>
</dbReference>
<dbReference type="PANTHER" id="PTHR42648:SF27">
    <property type="entry name" value="RNA-DIRECTED DNA POLYMERASE"/>
    <property type="match status" value="1"/>
</dbReference>
<evidence type="ECO:0000313" key="4">
    <source>
        <dbReference type="EMBL" id="GEU70671.1"/>
    </source>
</evidence>
<protein>
    <recommendedName>
        <fullName evidence="3">Reverse transcriptase Ty1/copia-type domain-containing protein</fullName>
    </recommendedName>
</protein>
<keyword evidence="1" id="KW-0479">Metal-binding</keyword>
<dbReference type="Gene3D" id="3.30.420.10">
    <property type="entry name" value="Ribonuclease H-like superfamily/Ribonuclease H"/>
    <property type="match status" value="1"/>
</dbReference>
<dbReference type="GO" id="GO:0003676">
    <property type="term" value="F:nucleic acid binding"/>
    <property type="evidence" value="ECO:0007669"/>
    <property type="project" value="InterPro"/>
</dbReference>
<gene>
    <name evidence="4" type="ORF">Tci_042649</name>
</gene>
<reference evidence="4" key="1">
    <citation type="journal article" date="2019" name="Sci. Rep.">
        <title>Draft genome of Tanacetum cinerariifolium, the natural source of mosquito coil.</title>
        <authorList>
            <person name="Yamashiro T."/>
            <person name="Shiraishi A."/>
            <person name="Satake H."/>
            <person name="Nakayama K."/>
        </authorList>
    </citation>
    <scope>NUCLEOTIDE SEQUENCE</scope>
</reference>
<proteinExistence type="predicted"/>
<organism evidence="4">
    <name type="scientific">Tanacetum cinerariifolium</name>
    <name type="common">Dalmatian daisy</name>
    <name type="synonym">Chrysanthemum cinerariifolium</name>
    <dbReference type="NCBI Taxonomy" id="118510"/>
    <lineage>
        <taxon>Eukaryota</taxon>
        <taxon>Viridiplantae</taxon>
        <taxon>Streptophyta</taxon>
        <taxon>Embryophyta</taxon>
        <taxon>Tracheophyta</taxon>
        <taxon>Spermatophyta</taxon>
        <taxon>Magnoliopsida</taxon>
        <taxon>eudicotyledons</taxon>
        <taxon>Gunneridae</taxon>
        <taxon>Pentapetalae</taxon>
        <taxon>asterids</taxon>
        <taxon>campanulids</taxon>
        <taxon>Asterales</taxon>
        <taxon>Asteraceae</taxon>
        <taxon>Asteroideae</taxon>
        <taxon>Anthemideae</taxon>
        <taxon>Anthemidinae</taxon>
        <taxon>Tanacetum</taxon>
    </lineage>
</organism>
<dbReference type="InterPro" id="IPR039537">
    <property type="entry name" value="Retrotran_Ty1/copia-like"/>
</dbReference>
<dbReference type="AlphaFoldDB" id="A0A6L2M9K8"/>
<dbReference type="InterPro" id="IPR013103">
    <property type="entry name" value="RVT_2"/>
</dbReference>
<evidence type="ECO:0000256" key="1">
    <source>
        <dbReference type="ARBA" id="ARBA00022723"/>
    </source>
</evidence>
<dbReference type="CDD" id="cd09272">
    <property type="entry name" value="RNase_HI_RT_Ty1"/>
    <property type="match status" value="1"/>
</dbReference>
<keyword evidence="2" id="KW-0378">Hydrolase</keyword>
<dbReference type="InterPro" id="IPR036397">
    <property type="entry name" value="RNaseH_sf"/>
</dbReference>
<dbReference type="EMBL" id="BKCJ010006160">
    <property type="protein sequence ID" value="GEU70671.1"/>
    <property type="molecule type" value="Genomic_DNA"/>
</dbReference>
<dbReference type="PANTHER" id="PTHR42648">
    <property type="entry name" value="TRANSPOSASE, PUTATIVE-RELATED"/>
    <property type="match status" value="1"/>
</dbReference>
<accession>A0A6L2M9K8</accession>
<dbReference type="Pfam" id="PF07727">
    <property type="entry name" value="RVT_2"/>
    <property type="match status" value="1"/>
</dbReference>
<dbReference type="GO" id="GO:0046872">
    <property type="term" value="F:metal ion binding"/>
    <property type="evidence" value="ECO:0007669"/>
    <property type="project" value="UniProtKB-KW"/>
</dbReference>
<comment type="caution">
    <text evidence="4">The sequence shown here is derived from an EMBL/GenBank/DDBJ whole genome shotgun (WGS) entry which is preliminary data.</text>
</comment>
<name>A0A6L2M9K8_TANCI</name>
<feature type="domain" description="Reverse transcriptase Ty1/copia-type" evidence="3">
    <location>
        <begin position="163"/>
        <end position="248"/>
    </location>
</feature>